<evidence type="ECO:0000313" key="2">
    <source>
        <dbReference type="Proteomes" id="UP001232992"/>
    </source>
</evidence>
<dbReference type="EMBL" id="JAQOSQ010000006">
    <property type="protein sequence ID" value="MDJ1183096.1"/>
    <property type="molecule type" value="Genomic_DNA"/>
</dbReference>
<keyword evidence="2" id="KW-1185">Reference proteome</keyword>
<sequence>MNSTGNPNDRLRQLLITARDYPPRTVARQNALEEFFSVLFNCGRLYRPHRQRLPASFAGSYPDVYRDARQNLMLYICEHLDKYEPERGEVLTWVNLLLQKRFIPELIKTMSSIEQQSITFKDIDLDALKEQEIQQYLAAQEPSFADSILAKLQSREGERFAEIHVTGYPQANLKALIIKRLANQPWKEISAEMGIGISTLSSFYRRQVLNCKDKLGDLIA</sequence>
<dbReference type="RefSeq" id="WP_283757751.1">
    <property type="nucleotide sequence ID" value="NZ_JAQOSQ010000006.1"/>
</dbReference>
<protein>
    <recommendedName>
        <fullName evidence="3">Sigma-70 family RNA polymerase sigma factor</fullName>
    </recommendedName>
</protein>
<gene>
    <name evidence="1" type="ORF">PMH09_07805</name>
</gene>
<proteinExistence type="predicted"/>
<name>A0ABT7BXA1_9CYAN</name>
<reference evidence="1 2" key="1">
    <citation type="submission" date="2023-01" db="EMBL/GenBank/DDBJ databases">
        <title>Novel diversity within Roseofilum (Cyanobacteria; Desertifilaceae) from marine benthic mats with descriptions of four novel species.</title>
        <authorList>
            <person name="Wang Y."/>
            <person name="Berthold D.E."/>
            <person name="Hu J."/>
            <person name="Lefler F.W."/>
            <person name="Laughinghouse H.D. IV."/>
        </authorList>
    </citation>
    <scope>NUCLEOTIDE SEQUENCE [LARGE SCALE GENOMIC DNA]</scope>
    <source>
        <strain evidence="1 2">BLCC-M143</strain>
    </source>
</reference>
<accession>A0ABT7BXA1</accession>
<dbReference type="Proteomes" id="UP001232992">
    <property type="component" value="Unassembled WGS sequence"/>
</dbReference>
<comment type="caution">
    <text evidence="1">The sequence shown here is derived from an EMBL/GenBank/DDBJ whole genome shotgun (WGS) entry which is preliminary data.</text>
</comment>
<evidence type="ECO:0008006" key="3">
    <source>
        <dbReference type="Google" id="ProtNLM"/>
    </source>
</evidence>
<evidence type="ECO:0000313" key="1">
    <source>
        <dbReference type="EMBL" id="MDJ1183096.1"/>
    </source>
</evidence>
<organism evidence="1 2">
    <name type="scientific">Roseofilum casamattae BLCC-M143</name>
    <dbReference type="NCBI Taxonomy" id="3022442"/>
    <lineage>
        <taxon>Bacteria</taxon>
        <taxon>Bacillati</taxon>
        <taxon>Cyanobacteriota</taxon>
        <taxon>Cyanophyceae</taxon>
        <taxon>Desertifilales</taxon>
        <taxon>Desertifilaceae</taxon>
        <taxon>Roseofilum</taxon>
        <taxon>Roseofilum casamattae</taxon>
    </lineage>
</organism>